<sequence>MPPSPAPRASLLQPASRIFDLDSLVGIADALAAVAEGDELILYTSDWNGIGWAVNLVQQLAAHSLERRALLLADKQRTCVRALATWPWLWCGWSRGIPGFERYASAGTAVTELWTLWSAKWLILARLVEQRVNVLMTDADMLVLASPYALLRSAPLDRYALVVPPEGARVNVGWLYARGANASGGGLVSLLWDVVRRLRIFLQQVTLRDAQGAPSVAGLWDQVQAAAP</sequence>
<evidence type="ECO:0008006" key="3">
    <source>
        <dbReference type="Google" id="ProtNLM"/>
    </source>
</evidence>
<dbReference type="Proteomes" id="UP000037460">
    <property type="component" value="Unassembled WGS sequence"/>
</dbReference>
<comment type="caution">
    <text evidence="1">The sequence shown here is derived from an EMBL/GenBank/DDBJ whole genome shotgun (WGS) entry which is preliminary data.</text>
</comment>
<accession>A0A0M0JPB6</accession>
<dbReference type="EMBL" id="JWZX01002615">
    <property type="protein sequence ID" value="KOO28137.1"/>
    <property type="molecule type" value="Genomic_DNA"/>
</dbReference>
<evidence type="ECO:0000313" key="2">
    <source>
        <dbReference type="Proteomes" id="UP000037460"/>
    </source>
</evidence>
<gene>
    <name evidence="1" type="ORF">Ctob_011258</name>
</gene>
<protein>
    <recommendedName>
        <fullName evidence="3">Nucleotide-diphospho-sugar transferase domain-containing protein</fullName>
    </recommendedName>
</protein>
<proteinExistence type="predicted"/>
<name>A0A0M0JPB6_9EUKA</name>
<dbReference type="AlphaFoldDB" id="A0A0M0JPB6"/>
<reference evidence="2" key="1">
    <citation type="journal article" date="2015" name="PLoS Genet.">
        <title>Genome Sequence and Transcriptome Analyses of Chrysochromulina tobin: Metabolic Tools for Enhanced Algal Fitness in the Prominent Order Prymnesiales (Haptophyceae).</title>
        <authorList>
            <person name="Hovde B.T."/>
            <person name="Deodato C.R."/>
            <person name="Hunsperger H.M."/>
            <person name="Ryken S.A."/>
            <person name="Yost W."/>
            <person name="Jha R.K."/>
            <person name="Patterson J."/>
            <person name="Monnat R.J. Jr."/>
            <person name="Barlow S.B."/>
            <person name="Starkenburg S.R."/>
            <person name="Cattolico R.A."/>
        </authorList>
    </citation>
    <scope>NUCLEOTIDE SEQUENCE</scope>
    <source>
        <strain evidence="2">CCMP291</strain>
    </source>
</reference>
<evidence type="ECO:0000313" key="1">
    <source>
        <dbReference type="EMBL" id="KOO28137.1"/>
    </source>
</evidence>
<keyword evidence="2" id="KW-1185">Reference proteome</keyword>
<dbReference type="OrthoDB" id="532336at2759"/>
<organism evidence="1 2">
    <name type="scientific">Chrysochromulina tobinii</name>
    <dbReference type="NCBI Taxonomy" id="1460289"/>
    <lineage>
        <taxon>Eukaryota</taxon>
        <taxon>Haptista</taxon>
        <taxon>Haptophyta</taxon>
        <taxon>Prymnesiophyceae</taxon>
        <taxon>Prymnesiales</taxon>
        <taxon>Chrysochromulinaceae</taxon>
        <taxon>Chrysochromulina</taxon>
    </lineage>
</organism>